<name>A0ABN1V1J6_9ACTN</name>
<organism evidence="1 2">
    <name type="scientific">Streptomyces hebeiensis</name>
    <dbReference type="NCBI Taxonomy" id="229486"/>
    <lineage>
        <taxon>Bacteria</taxon>
        <taxon>Bacillati</taxon>
        <taxon>Actinomycetota</taxon>
        <taxon>Actinomycetes</taxon>
        <taxon>Kitasatosporales</taxon>
        <taxon>Streptomycetaceae</taxon>
        <taxon>Streptomyces</taxon>
    </lineage>
</organism>
<dbReference type="Proteomes" id="UP001501371">
    <property type="component" value="Unassembled WGS sequence"/>
</dbReference>
<keyword evidence="2" id="KW-1185">Reference proteome</keyword>
<sequence length="143" mass="15784">MESELAALVNLAASTVVGGMATAGWESTRRAMGELWRRVHPERVDTVLAELGETRAEVLVARRNGDERAERELVGEWGTRLRRLLTASPEMVPELRRLLDELAPVADEAEPRTGGIHLTANASGRSRVTMAGRDINTTKRWSL</sequence>
<dbReference type="RefSeq" id="WP_344279127.1">
    <property type="nucleotide sequence ID" value="NZ_BAAAKV010000039.1"/>
</dbReference>
<protein>
    <submittedName>
        <fullName evidence="1">Uncharacterized protein</fullName>
    </submittedName>
</protein>
<accession>A0ABN1V1J6</accession>
<dbReference type="EMBL" id="BAAAKV010000039">
    <property type="protein sequence ID" value="GAA1181278.1"/>
    <property type="molecule type" value="Genomic_DNA"/>
</dbReference>
<reference evidence="1 2" key="1">
    <citation type="journal article" date="2019" name="Int. J. Syst. Evol. Microbiol.">
        <title>The Global Catalogue of Microorganisms (GCM) 10K type strain sequencing project: providing services to taxonomists for standard genome sequencing and annotation.</title>
        <authorList>
            <consortium name="The Broad Institute Genomics Platform"/>
            <consortium name="The Broad Institute Genome Sequencing Center for Infectious Disease"/>
            <person name="Wu L."/>
            <person name="Ma J."/>
        </authorList>
    </citation>
    <scope>NUCLEOTIDE SEQUENCE [LARGE SCALE GENOMIC DNA]</scope>
    <source>
        <strain evidence="1 2">JCM 12696</strain>
    </source>
</reference>
<gene>
    <name evidence="1" type="ORF">GCM10009654_43070</name>
</gene>
<proteinExistence type="predicted"/>
<evidence type="ECO:0000313" key="1">
    <source>
        <dbReference type="EMBL" id="GAA1181278.1"/>
    </source>
</evidence>
<comment type="caution">
    <text evidence="1">The sequence shown here is derived from an EMBL/GenBank/DDBJ whole genome shotgun (WGS) entry which is preliminary data.</text>
</comment>
<evidence type="ECO:0000313" key="2">
    <source>
        <dbReference type="Proteomes" id="UP001501371"/>
    </source>
</evidence>